<organism evidence="4 5">
    <name type="scientific">Desmophyllum pertusum</name>
    <dbReference type="NCBI Taxonomy" id="174260"/>
    <lineage>
        <taxon>Eukaryota</taxon>
        <taxon>Metazoa</taxon>
        <taxon>Cnidaria</taxon>
        <taxon>Anthozoa</taxon>
        <taxon>Hexacorallia</taxon>
        <taxon>Scleractinia</taxon>
        <taxon>Caryophylliina</taxon>
        <taxon>Caryophylliidae</taxon>
        <taxon>Desmophyllum</taxon>
    </lineage>
</organism>
<dbReference type="Pfam" id="PF00095">
    <property type="entry name" value="WAP"/>
    <property type="match status" value="1"/>
</dbReference>
<dbReference type="InterPro" id="IPR002035">
    <property type="entry name" value="VWF_A"/>
</dbReference>
<dbReference type="Gene3D" id="4.10.75.10">
    <property type="entry name" value="Elafin-like"/>
    <property type="match status" value="1"/>
</dbReference>
<dbReference type="GO" id="GO:0005576">
    <property type="term" value="C:extracellular region"/>
    <property type="evidence" value="ECO:0007669"/>
    <property type="project" value="InterPro"/>
</dbReference>
<dbReference type="SMART" id="SM00327">
    <property type="entry name" value="VWA"/>
    <property type="match status" value="1"/>
</dbReference>
<dbReference type="Pfam" id="PF00092">
    <property type="entry name" value="VWA"/>
    <property type="match status" value="1"/>
</dbReference>
<dbReference type="EMBL" id="MU827334">
    <property type="protein sequence ID" value="KAJ7354720.1"/>
    <property type="molecule type" value="Genomic_DNA"/>
</dbReference>
<feature type="domain" description="VWFA" evidence="2">
    <location>
        <begin position="109"/>
        <end position="274"/>
    </location>
</feature>
<reference evidence="4" key="1">
    <citation type="submission" date="2023-01" db="EMBL/GenBank/DDBJ databases">
        <title>Genome assembly of the deep-sea coral Lophelia pertusa.</title>
        <authorList>
            <person name="Herrera S."/>
            <person name="Cordes E."/>
        </authorList>
    </citation>
    <scope>NUCLEOTIDE SEQUENCE</scope>
    <source>
        <strain evidence="4">USNM1676648</strain>
        <tissue evidence="4">Polyp</tissue>
    </source>
</reference>
<dbReference type="InterPro" id="IPR008197">
    <property type="entry name" value="WAP_dom"/>
</dbReference>
<comment type="caution">
    <text evidence="4">The sequence shown here is derived from an EMBL/GenBank/DDBJ whole genome shotgun (WGS) entry which is preliminary data.</text>
</comment>
<evidence type="ECO:0000259" key="2">
    <source>
        <dbReference type="PROSITE" id="PS50234"/>
    </source>
</evidence>
<proteinExistence type="predicted"/>
<dbReference type="GO" id="GO:0030414">
    <property type="term" value="F:peptidase inhibitor activity"/>
    <property type="evidence" value="ECO:0007669"/>
    <property type="project" value="InterPro"/>
</dbReference>
<dbReference type="InterPro" id="IPR036465">
    <property type="entry name" value="vWFA_dom_sf"/>
</dbReference>
<dbReference type="SMART" id="SM00217">
    <property type="entry name" value="WAP"/>
    <property type="match status" value="1"/>
</dbReference>
<feature type="signal peptide" evidence="1">
    <location>
        <begin position="1"/>
        <end position="19"/>
    </location>
</feature>
<dbReference type="Proteomes" id="UP001163046">
    <property type="component" value="Unassembled WGS sequence"/>
</dbReference>
<dbReference type="CDD" id="cd01450">
    <property type="entry name" value="vWFA_subfamily_ECM"/>
    <property type="match status" value="1"/>
</dbReference>
<dbReference type="AlphaFoldDB" id="A0A9W9YJM7"/>
<evidence type="ECO:0000256" key="1">
    <source>
        <dbReference type="SAM" id="SignalP"/>
    </source>
</evidence>
<dbReference type="SUPFAM" id="SSF53300">
    <property type="entry name" value="vWA-like"/>
    <property type="match status" value="1"/>
</dbReference>
<protein>
    <recommendedName>
        <fullName evidence="6">VWFA domain-containing protein</fullName>
    </recommendedName>
</protein>
<dbReference type="PROSITE" id="PS51390">
    <property type="entry name" value="WAP"/>
    <property type="match status" value="1"/>
</dbReference>
<dbReference type="PROSITE" id="PS50234">
    <property type="entry name" value="VWFA"/>
    <property type="match status" value="1"/>
</dbReference>
<gene>
    <name evidence="4" type="ORF">OS493_030496</name>
</gene>
<evidence type="ECO:0000259" key="3">
    <source>
        <dbReference type="PROSITE" id="PS51390"/>
    </source>
</evidence>
<keyword evidence="5" id="KW-1185">Reference proteome</keyword>
<keyword evidence="1" id="KW-0732">Signal</keyword>
<dbReference type="Gene3D" id="3.40.50.410">
    <property type="entry name" value="von Willebrand factor, type A domain"/>
    <property type="match status" value="1"/>
</dbReference>
<evidence type="ECO:0000313" key="4">
    <source>
        <dbReference type="EMBL" id="KAJ7354720.1"/>
    </source>
</evidence>
<dbReference type="OrthoDB" id="5970303at2759"/>
<feature type="chain" id="PRO_5040938211" description="VWFA domain-containing protein" evidence="1">
    <location>
        <begin position="20"/>
        <end position="274"/>
    </location>
</feature>
<dbReference type="InterPro" id="IPR036645">
    <property type="entry name" value="Elafin-like_sf"/>
</dbReference>
<evidence type="ECO:0008006" key="6">
    <source>
        <dbReference type="Google" id="ProtNLM"/>
    </source>
</evidence>
<dbReference type="PANTHER" id="PTHR22588">
    <property type="entry name" value="VWFA DOMAIN-CONTAINING PROTEIN"/>
    <property type="match status" value="1"/>
</dbReference>
<name>A0A9W9YJM7_9CNID</name>
<accession>A0A9W9YJM7</accession>
<sequence length="274" mass="30629">MNMIVLVLVTLLAVRSVHCQAGNSLQGIRGTDGDCPYQRPEANCQQGLRFSSDDDSECFSDDECLPSLKCCLQGCASRCVAPVYYRRWCSVPVDLGILFETQAATWPKVKKMVNKVIHRMSITNDGTHFAMRSIAERSQLLLAFDELRDRQMNRFNVLRVIKALAPQKRTGRISTALEAAKEMFNQTNGARENAIKVLLVLTDANMDSDDTSVVNAASKSLRESGILVQTVGVTLDMNLMQLVDMATSDLYVWPGVDAEMLWLLKKLEKHHVMK</sequence>
<dbReference type="InterPro" id="IPR052229">
    <property type="entry name" value="Collagen-VI/PIF"/>
</dbReference>
<feature type="domain" description="WAP" evidence="3">
    <location>
        <begin position="28"/>
        <end position="83"/>
    </location>
</feature>
<evidence type="ECO:0000313" key="5">
    <source>
        <dbReference type="Proteomes" id="UP001163046"/>
    </source>
</evidence>
<dbReference type="PANTHER" id="PTHR22588:SF3">
    <property type="entry name" value="VWFA DOMAIN-CONTAINING PROTEIN"/>
    <property type="match status" value="1"/>
</dbReference>